<dbReference type="EMBL" id="CAIIXF020000003">
    <property type="protein sequence ID" value="CAH1779058.1"/>
    <property type="molecule type" value="Genomic_DNA"/>
</dbReference>
<protein>
    <recommendedName>
        <fullName evidence="3">Galaxin-like repeats domain-containing protein</fullName>
    </recommendedName>
</protein>
<accession>A0A8J1TTP4</accession>
<dbReference type="Pfam" id="PF24748">
    <property type="entry name" value="Galaxin_repeat"/>
    <property type="match status" value="2"/>
</dbReference>
<proteinExistence type="predicted"/>
<dbReference type="InterPro" id="IPR055284">
    <property type="entry name" value="Galaxin-like"/>
</dbReference>
<feature type="compositionally biased region" description="Basic and acidic residues" evidence="1">
    <location>
        <begin position="113"/>
        <end position="129"/>
    </location>
</feature>
<organism evidence="4 5">
    <name type="scientific">Owenia fusiformis</name>
    <name type="common">Polychaete worm</name>
    <dbReference type="NCBI Taxonomy" id="6347"/>
    <lineage>
        <taxon>Eukaryota</taxon>
        <taxon>Metazoa</taxon>
        <taxon>Spiralia</taxon>
        <taxon>Lophotrochozoa</taxon>
        <taxon>Annelida</taxon>
        <taxon>Polychaeta</taxon>
        <taxon>Sedentaria</taxon>
        <taxon>Canalipalpata</taxon>
        <taxon>Sabellida</taxon>
        <taxon>Oweniida</taxon>
        <taxon>Oweniidae</taxon>
        <taxon>Owenia</taxon>
    </lineage>
</organism>
<feature type="signal peptide" evidence="2">
    <location>
        <begin position="1"/>
        <end position="20"/>
    </location>
</feature>
<feature type="domain" description="Galaxin-like repeats" evidence="3">
    <location>
        <begin position="309"/>
        <end position="423"/>
    </location>
</feature>
<feature type="region of interest" description="Disordered" evidence="1">
    <location>
        <begin position="197"/>
        <end position="217"/>
    </location>
</feature>
<gene>
    <name evidence="4" type="ORF">OFUS_LOCUS5904</name>
</gene>
<keyword evidence="5" id="KW-1185">Reference proteome</keyword>
<feature type="compositionally biased region" description="Basic and acidic residues" evidence="1">
    <location>
        <begin position="198"/>
        <end position="215"/>
    </location>
</feature>
<feature type="chain" id="PRO_5043905030" description="Galaxin-like repeats domain-containing protein" evidence="2">
    <location>
        <begin position="21"/>
        <end position="738"/>
    </location>
</feature>
<evidence type="ECO:0000313" key="5">
    <source>
        <dbReference type="Proteomes" id="UP000749559"/>
    </source>
</evidence>
<feature type="compositionally biased region" description="Polar residues" evidence="1">
    <location>
        <begin position="90"/>
        <end position="100"/>
    </location>
</feature>
<feature type="compositionally biased region" description="Gly residues" evidence="1">
    <location>
        <begin position="78"/>
        <end position="87"/>
    </location>
</feature>
<name>A0A8J1TTP4_OWEFU</name>
<dbReference type="PANTHER" id="PTHR34490">
    <property type="entry name" value="PROTEIN CBG12054-RELATED"/>
    <property type="match status" value="1"/>
</dbReference>
<evidence type="ECO:0000256" key="1">
    <source>
        <dbReference type="SAM" id="MobiDB-lite"/>
    </source>
</evidence>
<evidence type="ECO:0000259" key="3">
    <source>
        <dbReference type="Pfam" id="PF24748"/>
    </source>
</evidence>
<dbReference type="Proteomes" id="UP000749559">
    <property type="component" value="Unassembled WGS sequence"/>
</dbReference>
<feature type="domain" description="Galaxin-like repeats" evidence="3">
    <location>
        <begin position="532"/>
        <end position="653"/>
    </location>
</feature>
<dbReference type="AlphaFoldDB" id="A0A8J1TTP4"/>
<keyword evidence="2" id="KW-0732">Signal</keyword>
<evidence type="ECO:0000256" key="2">
    <source>
        <dbReference type="SAM" id="SignalP"/>
    </source>
</evidence>
<dbReference type="InterPro" id="IPR056601">
    <property type="entry name" value="Galaxin_dom"/>
</dbReference>
<reference evidence="4" key="1">
    <citation type="submission" date="2022-03" db="EMBL/GenBank/DDBJ databases">
        <authorList>
            <person name="Martin C."/>
        </authorList>
    </citation>
    <scope>NUCLEOTIDE SEQUENCE</scope>
</reference>
<evidence type="ECO:0000313" key="4">
    <source>
        <dbReference type="EMBL" id="CAH1779058.1"/>
    </source>
</evidence>
<sequence length="738" mass="82132">MRKLLLLSLLGLCLVQHISAGGRKKNRNKKNRNKTTTTEAPGDGDDTGFRGGFGGYPGGGGEYGGGFNPDFDGDGRGSDGCGAGGCGSDTSITTTTQRPNVSDVDEQGLPIPDPKEDTTSSEEAPRTLDEFSIGPEEDGITSAQSAKVYSIPPPGFDGSDSKADDAPAEMKSLTNDVKTITENNVLERNSIDIGDGLTADKIEKSDTPSENKNEDASMVGRSNSFTKKYWYYPPAPVRCAGQLFDPIRYFCCSGKLYWKTFFYRYYWYSSVPYVDACCCGTPYNSQISFCCKDRVYSIEKIGRPGYIGCCNGQAYNKDKQLCCGGKLYNNEYGCSLQCCGSKAYSKTNGLCCNDILIPRRGNTPMSCCGNSVYNPQTEKCCGNCATKLVSGEECCGEGIYKPATEICCGGKAYPKSRYNSCCWNPPNGVGSRPYDSRNYLCCGSRVYRKIYGIGTKCCSCYMNGKYIAKIYNNAKSRCCGCRVYTMPNPSYTSCCCNYKYYYFNRYCPYFPYYYYFPRPYYYHHNYPTCRLIDPSQHSCCNGNVFDKFGPYDRCCNTVRYDRRYYICCNGQVRKRVSPTTTTCCGTEPYNYRENTCCYNQVLRITDGKRSCCGYELYNYKTHKCCNGIVIPGGNNYICCGNRAWDGTLYGCCGNEPFYKPRWSCCNGMKVKGGGNDARCCGLKTYNINTHLCCCRCIHPKQSSDQSCCGSRTYDRRNEKCCRNTDTVVPSNQMCIAGS</sequence>
<feature type="compositionally biased region" description="Gly residues" evidence="1">
    <location>
        <begin position="49"/>
        <end position="67"/>
    </location>
</feature>
<feature type="compositionally biased region" description="Basic residues" evidence="1">
    <location>
        <begin position="23"/>
        <end position="33"/>
    </location>
</feature>
<comment type="caution">
    <text evidence="4">The sequence shown here is derived from an EMBL/GenBank/DDBJ whole genome shotgun (WGS) entry which is preliminary data.</text>
</comment>
<dbReference type="OrthoDB" id="419529at2759"/>
<feature type="region of interest" description="Disordered" evidence="1">
    <location>
        <begin position="23"/>
        <end position="137"/>
    </location>
</feature>